<feature type="compositionally biased region" description="Gly residues" evidence="2">
    <location>
        <begin position="178"/>
        <end position="188"/>
    </location>
</feature>
<gene>
    <name evidence="4" type="ORF">DYI37_09420</name>
</gene>
<organism evidence="4 5">
    <name type="scientific">Fulvimarina endophytica</name>
    <dbReference type="NCBI Taxonomy" id="2293836"/>
    <lineage>
        <taxon>Bacteria</taxon>
        <taxon>Pseudomonadati</taxon>
        <taxon>Pseudomonadota</taxon>
        <taxon>Alphaproteobacteria</taxon>
        <taxon>Hyphomicrobiales</taxon>
        <taxon>Aurantimonadaceae</taxon>
        <taxon>Fulvimarina</taxon>
    </lineage>
</organism>
<name>A0A371X646_9HYPH</name>
<protein>
    <recommendedName>
        <fullName evidence="3">Autotransporter domain-containing protein</fullName>
    </recommendedName>
</protein>
<evidence type="ECO:0000256" key="2">
    <source>
        <dbReference type="SAM" id="MobiDB-lite"/>
    </source>
</evidence>
<dbReference type="InterPro" id="IPR005546">
    <property type="entry name" value="Autotransporte_beta"/>
</dbReference>
<feature type="region of interest" description="Disordered" evidence="2">
    <location>
        <begin position="399"/>
        <end position="422"/>
    </location>
</feature>
<dbReference type="InterPro" id="IPR012332">
    <property type="entry name" value="Autotransporter_pectin_lyase_C"/>
</dbReference>
<dbReference type="SMART" id="SM00869">
    <property type="entry name" value="Autotransporter"/>
    <property type="match status" value="1"/>
</dbReference>
<feature type="domain" description="Autotransporter" evidence="3">
    <location>
        <begin position="1623"/>
        <end position="1925"/>
    </location>
</feature>
<feature type="compositionally biased region" description="Gly residues" evidence="2">
    <location>
        <begin position="195"/>
        <end position="206"/>
    </location>
</feature>
<proteinExistence type="predicted"/>
<dbReference type="NCBIfam" id="TIGR02601">
    <property type="entry name" value="autotrns_rpt"/>
    <property type="match status" value="8"/>
</dbReference>
<feature type="compositionally biased region" description="Polar residues" evidence="2">
    <location>
        <begin position="406"/>
        <end position="422"/>
    </location>
</feature>
<sequence length="1925" mass="181987">MGRAVELALVAAVGLSAGLITDGSQAATFSVATEAELAQAITNANANGDATNTITLTQNITLSGFLPVLGDDSGDSVTIDLAGNSVSGDGVTRIFFANAGTVVIRNGSLTDGLAQGGAGGGGDRGDNGAGGGGLGAGGALFVRSGANVSVEDVSFSGSAAAGGSGGLNGGVSVDSGSGGGGGLGGRGGLPSAAGGRSGGGGGGAFSEGNNGSGAAGGNGGGSLAGAGGASSGVNGADGGDLAGGGGAGGAGTTFASGGSGGFGGGGGGSADRGNGADGGFGGGGGGGGYRSPDAAGDGGFGAGGGGSGAGNPGSGGFGAGTGGARGGGGGAGFGGAVFVMDGGSLTVGGSGSISGGSVSAGAAGSGAQSGTAAGSGIYLQGSSVVFAPGAGQTQTISDAIADDTGNGDNSGTLTKSGDGTLTLSGTNTYTGSTTINAGELALNSVTGTALADTSAVTLANTSGAQLSVLRSETIGTLSGGGTNGGNIVITGGETLTVNQTADTTYAGAMSETGGSGGFVKQGSGALSLTNSRPSTITGPVVVDAGTLSIVGQIGTRRVTVNNATLQTIGGVFLGSPFVTLNDQAVFQVGASGGSGQATGTGLITGSSTSRIQLNDDLRISGAPAGVGLVQRYDGVVSGTGGVVVSNGGATQIFGGANDYTGDTIVANGTLIAASDTALGSTAAGTRVDRGSTLGLQDNVTITGETLTIGDGNPVNSRPRLESVSGNNTFAGPVIAVGDFGLRSNENTSLTVTGAISESGGSRNVIVDGAGRTTLAGANTYTGATTVNGGILDVTGSLASSAVTANNAASIRASGASIADGAAVTLNGTSNLTLTGAETIGSLAGAAGSTLALGANTLTTGGNGAGTTFSGIASGSGGLTKDGSGTFTLAGANTYTGATTVNGGILDVTGSLASSVVTANNAASIRAGGASIADGAAVTLNGTSNLTLTGAETIGSLAGAAGSTLALGANTLTTGGNGAGTTFSGIASGSGGLTKDGSGTFTLAGANTYTGATTVNGGILDVTGSLASSAVTANNAASIRAGGASIADSAAVTLNGTSNLTLTGAETIGSLAGAAGSTLALGANTLTTGGNGAGTTFSGIASGSGGLTKDGSGTFTLAGANTYTGATTVNGGILDVTGSLASSAVTANNAASIRAGGASIADSAAVTLNGTSNLTLTGAETIGSLTGAAGSTLALGANTLTTGGNGAGTTFSGIASGAGGLTKDGSGTFTLAGANTYTGATTVNGGTLDVTGSLASSAVTANNAASIRAGGASIADGAAVTLNGTSNLTLTGAETIGSLAGAAGSTLALGANTLATGGNGADTTFSGIASGSGGLTKDGSGTFTLAGANTYTGTTTVNGGRLVVNGSIASDVRLNGGIFSGSGAIGTVVANSGSIIAPGNSIGTLNVTGNATFQRGSVYQVEVDASGASDRIVADTATINGGTVQVVRLDPGSSYVNGRQSLIIDTANGRTGMFDAITGNSAFINFALVYTRDDVLLQTSVVRAFQDVAVTTNQTAVASSLNRLNQTFGSDDLLVFNQFLGLNAAEARAAFDLASGEIHASNELALARDASGFTEFLRRRAGLATGLLATEAPMTAPLGYGEEAPATASNLFDAPMSEPAMDASTDRVLTAWTGVFGGLDDYDGNGDGSGSIGAAEFDTERTGIAVGIEGRFDGLFDTVLNQIGFGALSGGAFTAGIAGGYSSGDADLFARRSTADIETGHVGYYTASEFGVLHLASAGSVSFASIDTTRGIQIGNLARTAFADYDAVTYTSSGEAQLRYRLGGLSVAPLVGYNLASVEVDGFTEHGAGALNLSAGDDDYTLGDVSVGIALAKTVTLRNAAATVEARLAYEHGFGDDRPSRLLTFAGAPTTPFTIAGVEADDDRVAIGLGVSADLNKSLTMGVRYDGAFGSDTRSQSGHLSLGYKF</sequence>
<dbReference type="Proteomes" id="UP000264310">
    <property type="component" value="Unassembled WGS sequence"/>
</dbReference>
<dbReference type="Gene3D" id="2.40.128.130">
    <property type="entry name" value="Autotransporter beta-domain"/>
    <property type="match status" value="1"/>
</dbReference>
<dbReference type="Pfam" id="PF12951">
    <property type="entry name" value="PATR"/>
    <property type="match status" value="9"/>
</dbReference>
<dbReference type="SUPFAM" id="SSF103515">
    <property type="entry name" value="Autotransporter"/>
    <property type="match status" value="1"/>
</dbReference>
<keyword evidence="5" id="KW-1185">Reference proteome</keyword>
<feature type="region of interest" description="Disordered" evidence="2">
    <location>
        <begin position="178"/>
        <end position="206"/>
    </location>
</feature>
<dbReference type="EMBL" id="QURL01000003">
    <property type="protein sequence ID" value="RFC64504.1"/>
    <property type="molecule type" value="Genomic_DNA"/>
</dbReference>
<dbReference type="InterPro" id="IPR013425">
    <property type="entry name" value="Autotrns_rpt"/>
</dbReference>
<dbReference type="OrthoDB" id="7872833at2"/>
<dbReference type="PROSITE" id="PS51208">
    <property type="entry name" value="AUTOTRANSPORTER"/>
    <property type="match status" value="1"/>
</dbReference>
<reference evidence="4 5" key="1">
    <citation type="submission" date="2018-08" db="EMBL/GenBank/DDBJ databases">
        <title>Fulvimarina sp. 85, whole genome shotgun sequence.</title>
        <authorList>
            <person name="Tuo L."/>
        </authorList>
    </citation>
    <scope>NUCLEOTIDE SEQUENCE [LARGE SCALE GENOMIC DNA]</scope>
    <source>
        <strain evidence="4 5">85</strain>
    </source>
</reference>
<evidence type="ECO:0000313" key="4">
    <source>
        <dbReference type="EMBL" id="RFC64504.1"/>
    </source>
</evidence>
<evidence type="ECO:0000256" key="1">
    <source>
        <dbReference type="ARBA" id="ARBA00022729"/>
    </source>
</evidence>
<evidence type="ECO:0000259" key="3">
    <source>
        <dbReference type="PROSITE" id="PS51208"/>
    </source>
</evidence>
<keyword evidence="1" id="KW-0732">Signal</keyword>
<dbReference type="RefSeq" id="WP_116682919.1">
    <property type="nucleotide sequence ID" value="NZ_QURL01000003.1"/>
</dbReference>
<accession>A0A371X646</accession>
<dbReference type="SUPFAM" id="SSF51126">
    <property type="entry name" value="Pectin lyase-like"/>
    <property type="match status" value="6"/>
</dbReference>
<evidence type="ECO:0000313" key="5">
    <source>
        <dbReference type="Proteomes" id="UP000264310"/>
    </source>
</evidence>
<comment type="caution">
    <text evidence="4">The sequence shown here is derived from an EMBL/GenBank/DDBJ whole genome shotgun (WGS) entry which is preliminary data.</text>
</comment>
<dbReference type="InterPro" id="IPR011050">
    <property type="entry name" value="Pectin_lyase_fold/virulence"/>
</dbReference>
<dbReference type="Gene3D" id="2.160.20.20">
    <property type="match status" value="3"/>
</dbReference>
<dbReference type="InterPro" id="IPR036709">
    <property type="entry name" value="Autotransporte_beta_dom_sf"/>
</dbReference>